<keyword evidence="2" id="KW-1133">Transmembrane helix</keyword>
<dbReference type="EMBL" id="BAAAPM010000005">
    <property type="protein sequence ID" value="GAA1728446.1"/>
    <property type="molecule type" value="Genomic_DNA"/>
</dbReference>
<dbReference type="Pfam" id="PF19545">
    <property type="entry name" value="DUF6069"/>
    <property type="match status" value="1"/>
</dbReference>
<feature type="transmembrane region" description="Helical" evidence="2">
    <location>
        <begin position="114"/>
        <end position="133"/>
    </location>
</feature>
<organism evidence="3 4">
    <name type="scientific">Isoptericola hypogeus</name>
    <dbReference type="NCBI Taxonomy" id="300179"/>
    <lineage>
        <taxon>Bacteria</taxon>
        <taxon>Bacillati</taxon>
        <taxon>Actinomycetota</taxon>
        <taxon>Actinomycetes</taxon>
        <taxon>Micrococcales</taxon>
        <taxon>Promicromonosporaceae</taxon>
        <taxon>Isoptericola</taxon>
    </lineage>
</organism>
<keyword evidence="2" id="KW-0472">Membrane</keyword>
<feature type="transmembrane region" description="Helical" evidence="2">
    <location>
        <begin position="139"/>
        <end position="159"/>
    </location>
</feature>
<evidence type="ECO:0000256" key="2">
    <source>
        <dbReference type="SAM" id="Phobius"/>
    </source>
</evidence>
<evidence type="ECO:0000313" key="3">
    <source>
        <dbReference type="EMBL" id="GAA1728446.1"/>
    </source>
</evidence>
<protein>
    <submittedName>
        <fullName evidence="3">Uncharacterized protein</fullName>
    </submittedName>
</protein>
<dbReference type="RefSeq" id="WP_344248793.1">
    <property type="nucleotide sequence ID" value="NZ_BAAAPM010000005.1"/>
</dbReference>
<dbReference type="InterPro" id="IPR045713">
    <property type="entry name" value="DUF6069"/>
</dbReference>
<dbReference type="Proteomes" id="UP001501138">
    <property type="component" value="Unassembled WGS sequence"/>
</dbReference>
<reference evidence="4" key="1">
    <citation type="journal article" date="2019" name="Int. J. Syst. Evol. Microbiol.">
        <title>The Global Catalogue of Microorganisms (GCM) 10K type strain sequencing project: providing services to taxonomists for standard genome sequencing and annotation.</title>
        <authorList>
            <consortium name="The Broad Institute Genomics Platform"/>
            <consortium name="The Broad Institute Genome Sequencing Center for Infectious Disease"/>
            <person name="Wu L."/>
            <person name="Ma J."/>
        </authorList>
    </citation>
    <scope>NUCLEOTIDE SEQUENCE [LARGE SCALE GENOMIC DNA]</scope>
    <source>
        <strain evidence="4">JCM 15589</strain>
    </source>
</reference>
<feature type="region of interest" description="Disordered" evidence="1">
    <location>
        <begin position="1"/>
        <end position="40"/>
    </location>
</feature>
<keyword evidence="4" id="KW-1185">Reference proteome</keyword>
<sequence>MTRTTDARTTHARRTATTATPDARTTGRPAGRGPGRPGGFFRRPTPAWAVPLVAAVVAAVVWAVSRTSGIELVVRVGTGTRTVGLVDVVVAALVVGLVGWGVRALLRRLPGGGGRAWLVLCAVVLLVSLAGPVGAAGTAVMGLLVAEHVAVGATVALGLRR</sequence>
<evidence type="ECO:0000313" key="4">
    <source>
        <dbReference type="Proteomes" id="UP001501138"/>
    </source>
</evidence>
<keyword evidence="2" id="KW-0812">Transmembrane</keyword>
<feature type="compositionally biased region" description="Low complexity" evidence="1">
    <location>
        <begin position="15"/>
        <end position="29"/>
    </location>
</feature>
<gene>
    <name evidence="3" type="ORF">GCM10009809_25030</name>
</gene>
<accession>A0ABP4VMM2</accession>
<feature type="transmembrane region" description="Helical" evidence="2">
    <location>
        <begin position="84"/>
        <end position="102"/>
    </location>
</feature>
<evidence type="ECO:0000256" key="1">
    <source>
        <dbReference type="SAM" id="MobiDB-lite"/>
    </source>
</evidence>
<comment type="caution">
    <text evidence="3">The sequence shown here is derived from an EMBL/GenBank/DDBJ whole genome shotgun (WGS) entry which is preliminary data.</text>
</comment>
<proteinExistence type="predicted"/>
<feature type="transmembrane region" description="Helical" evidence="2">
    <location>
        <begin position="46"/>
        <end position="64"/>
    </location>
</feature>
<name>A0ABP4VMM2_9MICO</name>